<dbReference type="SUPFAM" id="SSF53335">
    <property type="entry name" value="S-adenosyl-L-methionine-dependent methyltransferases"/>
    <property type="match status" value="1"/>
</dbReference>
<dbReference type="InterPro" id="IPR029063">
    <property type="entry name" value="SAM-dependent_MTases_sf"/>
</dbReference>
<reference evidence="1 2" key="1">
    <citation type="submission" date="2018-05" db="EMBL/GenBank/DDBJ databases">
        <title>Genomic Encyclopedia of Type Strains, Phase IV (KMG-IV): sequencing the most valuable type-strain genomes for metagenomic binning, comparative biology and taxonomic classification.</title>
        <authorList>
            <person name="Goeker M."/>
        </authorList>
    </citation>
    <scope>NUCLEOTIDE SEQUENCE [LARGE SCALE GENOMIC DNA]</scope>
    <source>
        <strain evidence="1 2">DSM 7229</strain>
    </source>
</reference>
<dbReference type="Proteomes" id="UP000245655">
    <property type="component" value="Unassembled WGS sequence"/>
</dbReference>
<sequence>MAAFDEHASAYDSWFFDNQNLLTSELKLVAHFLDKHSEILSIGCGSGLFESLLAQDYDIHIKYGIEPSKDMAEIAKKRGLQVDISPAETCDIEPNKFDIIMFNGSVSYISDLDICIKKAFYALKTGGKLIVIDVPKESGFASLYNLASSLNTWEHSLLAHISPADPYPIELVKSANWRTSDEKIALMQANGFVDFEYAQTLLTHPMYANDKVQEVVEGYDRGDYVAVCAYKKRTAVCTSI</sequence>
<comment type="caution">
    <text evidence="1">The sequence shown here is derived from an EMBL/GenBank/DDBJ whole genome shotgun (WGS) entry which is preliminary data.</text>
</comment>
<proteinExistence type="predicted"/>
<keyword evidence="1" id="KW-0489">Methyltransferase</keyword>
<accession>A0A2V1ZZI5</accession>
<protein>
    <submittedName>
        <fullName evidence="1">Methyltransferase family protein</fullName>
    </submittedName>
</protein>
<gene>
    <name evidence="1" type="ORF">C8D84_10878</name>
</gene>
<dbReference type="Pfam" id="PF13489">
    <property type="entry name" value="Methyltransf_23"/>
    <property type="match status" value="1"/>
</dbReference>
<name>A0A2V1ZZI5_PSYIM</name>
<dbReference type="GeneID" id="60255380"/>
<dbReference type="AlphaFoldDB" id="A0A2V1ZZI5"/>
<keyword evidence="1" id="KW-0808">Transferase</keyword>
<dbReference type="CDD" id="cd02440">
    <property type="entry name" value="AdoMet_MTases"/>
    <property type="match status" value="1"/>
</dbReference>
<dbReference type="GO" id="GO:0032259">
    <property type="term" value="P:methylation"/>
    <property type="evidence" value="ECO:0007669"/>
    <property type="project" value="UniProtKB-KW"/>
</dbReference>
<dbReference type="PANTHER" id="PTHR43861">
    <property type="entry name" value="TRANS-ACONITATE 2-METHYLTRANSFERASE-RELATED"/>
    <property type="match status" value="1"/>
</dbReference>
<keyword evidence="2" id="KW-1185">Reference proteome</keyword>
<dbReference type="RefSeq" id="WP_109591371.1">
    <property type="nucleotide sequence ID" value="NZ_CAJGZY010000008.1"/>
</dbReference>
<evidence type="ECO:0000313" key="2">
    <source>
        <dbReference type="Proteomes" id="UP000245655"/>
    </source>
</evidence>
<organism evidence="1 2">
    <name type="scientific">Psychrobacter immobilis</name>
    <dbReference type="NCBI Taxonomy" id="498"/>
    <lineage>
        <taxon>Bacteria</taxon>
        <taxon>Pseudomonadati</taxon>
        <taxon>Pseudomonadota</taxon>
        <taxon>Gammaproteobacteria</taxon>
        <taxon>Moraxellales</taxon>
        <taxon>Moraxellaceae</taxon>
        <taxon>Psychrobacter</taxon>
    </lineage>
</organism>
<dbReference type="Gene3D" id="3.40.50.150">
    <property type="entry name" value="Vaccinia Virus protein VP39"/>
    <property type="match status" value="1"/>
</dbReference>
<dbReference type="EMBL" id="QGGM01000008">
    <property type="protein sequence ID" value="PWK11437.1"/>
    <property type="molecule type" value="Genomic_DNA"/>
</dbReference>
<dbReference type="GO" id="GO:0008168">
    <property type="term" value="F:methyltransferase activity"/>
    <property type="evidence" value="ECO:0007669"/>
    <property type="project" value="UniProtKB-KW"/>
</dbReference>
<evidence type="ECO:0000313" key="1">
    <source>
        <dbReference type="EMBL" id="PWK11437.1"/>
    </source>
</evidence>